<evidence type="ECO:0000313" key="2">
    <source>
        <dbReference type="EMBL" id="PGH10678.1"/>
    </source>
</evidence>
<feature type="signal peptide" evidence="1">
    <location>
        <begin position="1"/>
        <end position="21"/>
    </location>
</feature>
<proteinExistence type="predicted"/>
<dbReference type="EMBL" id="PDNA01000143">
    <property type="protein sequence ID" value="PGH10678.1"/>
    <property type="molecule type" value="Genomic_DNA"/>
</dbReference>
<keyword evidence="3" id="KW-1185">Reference proteome</keyword>
<dbReference type="STRING" id="1447883.A0A2B7XPZ7"/>
<keyword evidence="1" id="KW-0732">Signal</keyword>
<feature type="chain" id="PRO_5013219610" evidence="1">
    <location>
        <begin position="22"/>
        <end position="259"/>
    </location>
</feature>
<evidence type="ECO:0000313" key="3">
    <source>
        <dbReference type="Proteomes" id="UP000224634"/>
    </source>
</evidence>
<dbReference type="OrthoDB" id="4496865at2759"/>
<organism evidence="2 3">
    <name type="scientific">Polytolypa hystricis (strain UAMH7299)</name>
    <dbReference type="NCBI Taxonomy" id="1447883"/>
    <lineage>
        <taxon>Eukaryota</taxon>
        <taxon>Fungi</taxon>
        <taxon>Dikarya</taxon>
        <taxon>Ascomycota</taxon>
        <taxon>Pezizomycotina</taxon>
        <taxon>Eurotiomycetes</taxon>
        <taxon>Eurotiomycetidae</taxon>
        <taxon>Onygenales</taxon>
        <taxon>Onygenales incertae sedis</taxon>
        <taxon>Polytolypa</taxon>
    </lineage>
</organism>
<comment type="caution">
    <text evidence="2">The sequence shown here is derived from an EMBL/GenBank/DDBJ whole genome shotgun (WGS) entry which is preliminary data.</text>
</comment>
<protein>
    <submittedName>
        <fullName evidence="2">Uncharacterized protein</fullName>
    </submittedName>
</protein>
<dbReference type="AlphaFoldDB" id="A0A2B7XPZ7"/>
<gene>
    <name evidence="2" type="ORF">AJ80_07434</name>
</gene>
<reference evidence="2 3" key="1">
    <citation type="submission" date="2017-10" db="EMBL/GenBank/DDBJ databases">
        <title>Comparative genomics in systemic dimorphic fungi from Ajellomycetaceae.</title>
        <authorList>
            <person name="Munoz J.F."/>
            <person name="Mcewen J.G."/>
            <person name="Clay O.K."/>
            <person name="Cuomo C.A."/>
        </authorList>
    </citation>
    <scope>NUCLEOTIDE SEQUENCE [LARGE SCALE GENOMIC DNA]</scope>
    <source>
        <strain evidence="2 3">UAMH7299</strain>
    </source>
</reference>
<accession>A0A2B7XPZ7</accession>
<sequence length="259" mass="28688">MSFTTGSVFLISLLLPVRDFALRPTLVYNCAQAPSLCKTVRNYLPAGASTATLHYDSIADRKNARRDQSCPTDWAETHGCPESDQPQWKGRGRNYFSDVVMWHDKDGVADPKRLADKSTKRDAQGKEKTVYRFAGVILTCDEWPAATWIEGGSGAARYCAPEGRRCGGKSAVPTDQNWQGSGHAALRQWFVSRLPDSIDNDDLSYTIFKFNFKLVDASNDEHAVWVEAGGHKRYCYGPTAPAGDTATCKRVWDGDTPEP</sequence>
<evidence type="ECO:0000256" key="1">
    <source>
        <dbReference type="SAM" id="SignalP"/>
    </source>
</evidence>
<name>A0A2B7XPZ7_POLH7</name>
<dbReference type="Proteomes" id="UP000224634">
    <property type="component" value="Unassembled WGS sequence"/>
</dbReference>